<keyword evidence="2" id="KW-0229">DNA integration</keyword>
<dbReference type="InterPro" id="IPR025166">
    <property type="entry name" value="Integrase_DNA_bind_dom"/>
</dbReference>
<sequence length="414" mass="47599">MSTQFSDKFIQNLKPEAKKYYIRESRGFAIVVHPSGIKNPKGTKTFLYIYTINGKRKELKLGNYPEVTLKDARIKHGEAYARLVNGEDPVTPPVIKAEPQDENLTFGHFTELYLQWSKDNHSPKWHNTIKCALNKDALPVWEYTLIASIKRRDAIAFLENVARRGIQVINLHKATSSVFDYALEREYIESNPMAGLKAKTIPALKPKARERFLSDSEIKHVWKAIDEGPGYDETKRALKLIMVTAQRPGEVAAMHRREIQTGVGKPRCKICKRCGWWTIPAERMKNGEEHRIYLTPTALELIGDAEGYIFPSPQDGQPINRNSLSQLVSRERNNKKPNGEMYPPYYGLPEWTPHDLRRTARTLLARVGVPEEHAEEVLSHKKEGLVDRYNRHDYMEEKKEALIKLEAELMKLSI</sequence>
<accession>Q39TC0</accession>
<organism evidence="6 7">
    <name type="scientific">Geobacter metallireducens (strain ATCC 53774 / DSM 7210 / GS-15)</name>
    <dbReference type="NCBI Taxonomy" id="269799"/>
    <lineage>
        <taxon>Bacteria</taxon>
        <taxon>Pseudomonadati</taxon>
        <taxon>Thermodesulfobacteriota</taxon>
        <taxon>Desulfuromonadia</taxon>
        <taxon>Geobacterales</taxon>
        <taxon>Geobacteraceae</taxon>
        <taxon>Geobacter</taxon>
    </lineage>
</organism>
<dbReference type="KEGG" id="gme:Gmet_2279"/>
<dbReference type="InterPro" id="IPR013762">
    <property type="entry name" value="Integrase-like_cat_sf"/>
</dbReference>
<dbReference type="Gene3D" id="1.10.443.10">
    <property type="entry name" value="Intergrase catalytic core"/>
    <property type="match status" value="1"/>
</dbReference>
<keyword evidence="4" id="KW-0233">DNA recombination</keyword>
<reference evidence="6 7" key="2">
    <citation type="journal article" date="2009" name="BMC Microbiol.">
        <title>The genome sequence of Geobacter metallireducens: features of metabolism, physiology and regulation common and dissimilar to Geobacter sulfurreducens.</title>
        <authorList>
            <person name="Aklujkar M."/>
            <person name="Krushkal J."/>
            <person name="DiBartolo G."/>
            <person name="Lapidus A."/>
            <person name="Land M.L."/>
            <person name="Lovley D.R."/>
        </authorList>
    </citation>
    <scope>NUCLEOTIDE SEQUENCE [LARGE SCALE GENOMIC DNA]</scope>
    <source>
        <strain evidence="7">ATCC 53774 / DSM 7210 / GS-15</strain>
    </source>
</reference>
<evidence type="ECO:0000259" key="5">
    <source>
        <dbReference type="PROSITE" id="PS51898"/>
    </source>
</evidence>
<evidence type="ECO:0000256" key="4">
    <source>
        <dbReference type="ARBA" id="ARBA00023172"/>
    </source>
</evidence>
<dbReference type="InterPro" id="IPR011010">
    <property type="entry name" value="DNA_brk_join_enz"/>
</dbReference>
<dbReference type="InterPro" id="IPR038488">
    <property type="entry name" value="Integrase_DNA-bd_sf"/>
</dbReference>
<dbReference type="Gene3D" id="3.30.160.390">
    <property type="entry name" value="Integrase, DNA-binding domain"/>
    <property type="match status" value="1"/>
</dbReference>
<protein>
    <submittedName>
        <fullName evidence="6">Integrase, bacteriophage P4-type</fullName>
    </submittedName>
</protein>
<dbReference type="Pfam" id="PF13356">
    <property type="entry name" value="Arm-DNA-bind_3"/>
    <property type="match status" value="1"/>
</dbReference>
<dbReference type="PROSITE" id="PS51898">
    <property type="entry name" value="TYR_RECOMBINASE"/>
    <property type="match status" value="1"/>
</dbReference>
<dbReference type="SUPFAM" id="SSF56349">
    <property type="entry name" value="DNA breaking-rejoining enzymes"/>
    <property type="match status" value="1"/>
</dbReference>
<comment type="similarity">
    <text evidence="1">Belongs to the 'phage' integrase family.</text>
</comment>
<feature type="domain" description="Tyr recombinase" evidence="5">
    <location>
        <begin position="208"/>
        <end position="403"/>
    </location>
</feature>
<evidence type="ECO:0000313" key="7">
    <source>
        <dbReference type="Proteomes" id="UP000007073"/>
    </source>
</evidence>
<dbReference type="InterPro" id="IPR002104">
    <property type="entry name" value="Integrase_catalytic"/>
</dbReference>
<dbReference type="GO" id="GO:0006310">
    <property type="term" value="P:DNA recombination"/>
    <property type="evidence" value="ECO:0007669"/>
    <property type="project" value="UniProtKB-KW"/>
</dbReference>
<dbReference type="STRING" id="269799.Gmet_2279"/>
<keyword evidence="3" id="KW-0238">DNA-binding</keyword>
<evidence type="ECO:0000256" key="2">
    <source>
        <dbReference type="ARBA" id="ARBA00022908"/>
    </source>
</evidence>
<dbReference type="CDD" id="cd00801">
    <property type="entry name" value="INT_P4_C"/>
    <property type="match status" value="1"/>
</dbReference>
<proteinExistence type="inferred from homology"/>
<dbReference type="PANTHER" id="PTHR30629:SF2">
    <property type="entry name" value="PROPHAGE INTEGRASE INTS-RELATED"/>
    <property type="match status" value="1"/>
</dbReference>
<evidence type="ECO:0000313" key="6">
    <source>
        <dbReference type="EMBL" id="ABB32504.1"/>
    </source>
</evidence>
<dbReference type="HOGENOM" id="CLU_027562_0_4_7"/>
<dbReference type="Gene3D" id="1.10.150.130">
    <property type="match status" value="1"/>
</dbReference>
<evidence type="ECO:0000256" key="3">
    <source>
        <dbReference type="ARBA" id="ARBA00023125"/>
    </source>
</evidence>
<keyword evidence="7" id="KW-1185">Reference proteome</keyword>
<dbReference type="InterPro" id="IPR053876">
    <property type="entry name" value="Phage_int_M"/>
</dbReference>
<gene>
    <name evidence="6" type="ordered locus">Gmet_2279</name>
</gene>
<dbReference type="eggNOG" id="COG0582">
    <property type="taxonomic scope" value="Bacteria"/>
</dbReference>
<dbReference type="InterPro" id="IPR010998">
    <property type="entry name" value="Integrase_recombinase_N"/>
</dbReference>
<dbReference type="RefSeq" id="WP_011366032.1">
    <property type="nucleotide sequence ID" value="NC_007517.1"/>
</dbReference>
<dbReference type="PANTHER" id="PTHR30629">
    <property type="entry name" value="PROPHAGE INTEGRASE"/>
    <property type="match status" value="1"/>
</dbReference>
<name>Q39TC0_GEOMG</name>
<dbReference type="GO" id="GO:0003677">
    <property type="term" value="F:DNA binding"/>
    <property type="evidence" value="ECO:0007669"/>
    <property type="project" value="UniProtKB-KW"/>
</dbReference>
<dbReference type="Pfam" id="PF22022">
    <property type="entry name" value="Phage_int_M"/>
    <property type="match status" value="1"/>
</dbReference>
<dbReference type="GO" id="GO:0015074">
    <property type="term" value="P:DNA integration"/>
    <property type="evidence" value="ECO:0007669"/>
    <property type="project" value="UniProtKB-KW"/>
</dbReference>
<dbReference type="EMBL" id="CP000148">
    <property type="protein sequence ID" value="ABB32504.1"/>
    <property type="molecule type" value="Genomic_DNA"/>
</dbReference>
<dbReference type="Proteomes" id="UP000007073">
    <property type="component" value="Chromosome"/>
</dbReference>
<reference evidence="6 7" key="1">
    <citation type="submission" date="2005-10" db="EMBL/GenBank/DDBJ databases">
        <title>Complete sequence of Geobacter metallireducens GS-15.</title>
        <authorList>
            <consortium name="US DOE Joint Genome Institute"/>
            <person name="Copeland A."/>
            <person name="Lucas S."/>
            <person name="Lapidus A."/>
            <person name="Barry K."/>
            <person name="Detter J.C."/>
            <person name="Glavina T."/>
            <person name="Hammon N."/>
            <person name="Israni S."/>
            <person name="Pitluck S."/>
            <person name="Di Bartolo G."/>
            <person name="Chain P."/>
            <person name="Schmutz J."/>
            <person name="Larimer F."/>
            <person name="Land M."/>
            <person name="Kyrpides N."/>
            <person name="Ivanova N."/>
            <person name="Richardson P."/>
        </authorList>
    </citation>
    <scope>NUCLEOTIDE SEQUENCE [LARGE SCALE GENOMIC DNA]</scope>
    <source>
        <strain evidence="7">ATCC 53774 / DSM 7210 / GS-15</strain>
    </source>
</reference>
<evidence type="ECO:0000256" key="1">
    <source>
        <dbReference type="ARBA" id="ARBA00008857"/>
    </source>
</evidence>
<dbReference type="AlphaFoldDB" id="Q39TC0"/>
<dbReference type="Pfam" id="PF00589">
    <property type="entry name" value="Phage_integrase"/>
    <property type="match status" value="1"/>
</dbReference>
<dbReference type="InterPro" id="IPR050808">
    <property type="entry name" value="Phage_Integrase"/>
</dbReference>